<gene>
    <name evidence="2" type="ORF">CONLIGDRAFT_80106</name>
</gene>
<keyword evidence="3" id="KW-1185">Reference proteome</keyword>
<reference evidence="2 3" key="1">
    <citation type="submission" date="2016-10" db="EMBL/GenBank/DDBJ databases">
        <title>Draft genome sequence of Coniochaeta ligniaria NRRL30616, a lignocellulolytic fungus for bioabatement of inhibitors in plant biomass hydrolysates.</title>
        <authorList>
            <consortium name="DOE Joint Genome Institute"/>
            <person name="Jimenez D.J."/>
            <person name="Hector R.E."/>
            <person name="Riley R."/>
            <person name="Sun H."/>
            <person name="Grigoriev I.V."/>
            <person name="Van Elsas J.D."/>
            <person name="Nichols N.N."/>
        </authorList>
    </citation>
    <scope>NUCLEOTIDE SEQUENCE [LARGE SCALE GENOMIC DNA]</scope>
    <source>
        <strain evidence="2 3">NRRL 30616</strain>
    </source>
</reference>
<evidence type="ECO:0000313" key="2">
    <source>
        <dbReference type="EMBL" id="OIW25045.1"/>
    </source>
</evidence>
<dbReference type="AlphaFoldDB" id="A0A1J7IC89"/>
<name>A0A1J7IC89_9PEZI</name>
<feature type="compositionally biased region" description="Basic and acidic residues" evidence="1">
    <location>
        <begin position="25"/>
        <end position="42"/>
    </location>
</feature>
<organism evidence="2 3">
    <name type="scientific">Coniochaeta ligniaria NRRL 30616</name>
    <dbReference type="NCBI Taxonomy" id="1408157"/>
    <lineage>
        <taxon>Eukaryota</taxon>
        <taxon>Fungi</taxon>
        <taxon>Dikarya</taxon>
        <taxon>Ascomycota</taxon>
        <taxon>Pezizomycotina</taxon>
        <taxon>Sordariomycetes</taxon>
        <taxon>Sordariomycetidae</taxon>
        <taxon>Coniochaetales</taxon>
        <taxon>Coniochaetaceae</taxon>
        <taxon>Coniochaeta</taxon>
    </lineage>
</organism>
<dbReference type="InParanoid" id="A0A1J7IC89"/>
<feature type="region of interest" description="Disordered" evidence="1">
    <location>
        <begin position="25"/>
        <end position="44"/>
    </location>
</feature>
<evidence type="ECO:0000256" key="1">
    <source>
        <dbReference type="SAM" id="MobiDB-lite"/>
    </source>
</evidence>
<feature type="compositionally biased region" description="Low complexity" evidence="1">
    <location>
        <begin position="77"/>
        <end position="88"/>
    </location>
</feature>
<accession>A0A1J7IC89</accession>
<proteinExistence type="predicted"/>
<dbReference type="Proteomes" id="UP000182658">
    <property type="component" value="Unassembled WGS sequence"/>
</dbReference>
<evidence type="ECO:0000313" key="3">
    <source>
        <dbReference type="Proteomes" id="UP000182658"/>
    </source>
</evidence>
<dbReference type="EMBL" id="KV875102">
    <property type="protein sequence ID" value="OIW25045.1"/>
    <property type="molecule type" value="Genomic_DNA"/>
</dbReference>
<feature type="region of interest" description="Disordered" evidence="1">
    <location>
        <begin position="64"/>
        <end position="93"/>
    </location>
</feature>
<protein>
    <submittedName>
        <fullName evidence="2">Uncharacterized protein</fullName>
    </submittedName>
</protein>
<sequence>MCDPSHGARQGHAVRRIMIKKLEPVWSRERTQSREKRTHSDFPKSSQSHVVSFCITISNHDSPPRLQSCHRAKAPPTTTTSSMTVSGTQHASHRRYSSASEGITWCSVALPMSTLAVQCGHASPYMASVMACFCPQWTRPGACHYRLGDQGQAREWIQVCGMAKATRGKPPMCGYFVHHCTGTTRLLQLE</sequence>